<accession>A0A1J4J641</accession>
<dbReference type="VEuPathDB" id="TrichDB:TRFO_40741"/>
<dbReference type="AlphaFoldDB" id="A0A1J4J641"/>
<dbReference type="Proteomes" id="UP000179807">
    <property type="component" value="Unassembled WGS sequence"/>
</dbReference>
<dbReference type="RefSeq" id="XP_068346054.1">
    <property type="nucleotide sequence ID" value="XM_068513384.1"/>
</dbReference>
<evidence type="ECO:0000313" key="1">
    <source>
        <dbReference type="EMBL" id="OHS92917.1"/>
    </source>
</evidence>
<protein>
    <submittedName>
        <fullName evidence="1">Uncharacterized protein</fullName>
    </submittedName>
</protein>
<dbReference type="PANTHER" id="PTHR34828">
    <property type="entry name" value="TESTIS-EXPRESSED PROTEIN 45"/>
    <property type="match status" value="1"/>
</dbReference>
<organism evidence="1 2">
    <name type="scientific">Tritrichomonas foetus</name>
    <dbReference type="NCBI Taxonomy" id="1144522"/>
    <lineage>
        <taxon>Eukaryota</taxon>
        <taxon>Metamonada</taxon>
        <taxon>Parabasalia</taxon>
        <taxon>Tritrichomonadida</taxon>
        <taxon>Tritrichomonadidae</taxon>
        <taxon>Tritrichomonas</taxon>
    </lineage>
</organism>
<sequence>MLDTPSFPKRYIPQNMDGFSVKTNAPTNWETTYSAEIQAKQISPENYVRSDIDTATLQSTHWTTGNERSDMISETKDKYRQYSNIEDSRQPVRTRDQLMKSSFVLGDGSPMETRASLREKKSIQADQNLPRTGIHQELVSSHIDLGMGGGHSQWETTTQASYKPYQSSIPAAMNPNFQSGHGAREALRSDYITNTYQTENQANFVNYNSRPEPINQQERLTRLRNSQIQIGDSNANYFQTTNQTDFVKLPIQPIDPQIAKAARDRLSRSQIYDGKKEPLNTQTSYNETFKEYKGYKPPAAAERSAFVSHHDFRDCKDTFQSESREAYQPHHITRTPQADLHLTNTHIAIGAPGYGEMRSLYRDTFKGEQGEDQRIDPAEVRMFNTAHHSKVNDDTDHSTMMTTSQATYVHHKNVQPTEPCNWNYNEHTITPADPTLTNMTSESHAAYVHHKGAVANKPINNSLQESHINIAGGQVDQWKTTQQDYFRFKTFKFD</sequence>
<comment type="caution">
    <text evidence="1">The sequence shown here is derived from an EMBL/GenBank/DDBJ whole genome shotgun (WGS) entry which is preliminary data.</text>
</comment>
<proteinExistence type="predicted"/>
<dbReference type="GeneID" id="94848088"/>
<dbReference type="EMBL" id="MLAK01001452">
    <property type="protein sequence ID" value="OHS92917.1"/>
    <property type="molecule type" value="Genomic_DNA"/>
</dbReference>
<evidence type="ECO:0000313" key="2">
    <source>
        <dbReference type="Proteomes" id="UP000179807"/>
    </source>
</evidence>
<name>A0A1J4J641_9EUKA</name>
<dbReference type="PANTHER" id="PTHR34828:SF1">
    <property type="entry name" value="TESTIS-EXPRESSED PROTEIN 45"/>
    <property type="match status" value="1"/>
</dbReference>
<dbReference type="InterPro" id="IPR028001">
    <property type="entry name" value="SAXO5"/>
</dbReference>
<keyword evidence="2" id="KW-1185">Reference proteome</keyword>
<dbReference type="OrthoDB" id="10531611at2759"/>
<gene>
    <name evidence="1" type="ORF">TRFO_40741</name>
</gene>
<reference evidence="1" key="1">
    <citation type="submission" date="2016-10" db="EMBL/GenBank/DDBJ databases">
        <authorList>
            <person name="Benchimol M."/>
            <person name="Almeida L.G."/>
            <person name="Vasconcelos A.T."/>
            <person name="Perreira-Neves A."/>
            <person name="Rosa I.A."/>
            <person name="Tasca T."/>
            <person name="Bogo M.R."/>
            <person name="de Souza W."/>
        </authorList>
    </citation>
    <scope>NUCLEOTIDE SEQUENCE [LARGE SCALE GENOMIC DNA]</scope>
    <source>
        <strain evidence="1">K</strain>
    </source>
</reference>